<evidence type="ECO:0000313" key="1">
    <source>
        <dbReference type="EMBL" id="TNN83240.1"/>
    </source>
</evidence>
<protein>
    <submittedName>
        <fullName evidence="1">Uncharacterized protein</fullName>
    </submittedName>
</protein>
<evidence type="ECO:0000313" key="2">
    <source>
        <dbReference type="Proteomes" id="UP000314294"/>
    </source>
</evidence>
<proteinExistence type="predicted"/>
<gene>
    <name evidence="1" type="ORF">EYF80_006573</name>
</gene>
<sequence length="108" mass="11228">MENLVFLLASLSVPTHQAIRDDASERHQVVITCPAPLNHRGSILQAAVAPNNLVASASSDSSLALSDPLPPFTGGTGVVFSLVPAGEAVPFVSPRSRHAFFTSPVRAA</sequence>
<reference evidence="1 2" key="1">
    <citation type="submission" date="2019-03" db="EMBL/GenBank/DDBJ databases">
        <title>First draft genome of Liparis tanakae, snailfish: a comprehensive survey of snailfish specific genes.</title>
        <authorList>
            <person name="Kim W."/>
            <person name="Song I."/>
            <person name="Jeong J.-H."/>
            <person name="Kim D."/>
            <person name="Kim S."/>
            <person name="Ryu S."/>
            <person name="Song J.Y."/>
            <person name="Lee S.K."/>
        </authorList>
    </citation>
    <scope>NUCLEOTIDE SEQUENCE [LARGE SCALE GENOMIC DNA]</scope>
    <source>
        <tissue evidence="1">Muscle</tissue>
    </source>
</reference>
<dbReference type="EMBL" id="SRLO01000034">
    <property type="protein sequence ID" value="TNN83240.1"/>
    <property type="molecule type" value="Genomic_DNA"/>
</dbReference>
<dbReference type="AlphaFoldDB" id="A0A4Z2IZ36"/>
<accession>A0A4Z2IZ36</accession>
<name>A0A4Z2IZ36_9TELE</name>
<organism evidence="1 2">
    <name type="scientific">Liparis tanakae</name>
    <name type="common">Tanaka's snailfish</name>
    <dbReference type="NCBI Taxonomy" id="230148"/>
    <lineage>
        <taxon>Eukaryota</taxon>
        <taxon>Metazoa</taxon>
        <taxon>Chordata</taxon>
        <taxon>Craniata</taxon>
        <taxon>Vertebrata</taxon>
        <taxon>Euteleostomi</taxon>
        <taxon>Actinopterygii</taxon>
        <taxon>Neopterygii</taxon>
        <taxon>Teleostei</taxon>
        <taxon>Neoteleostei</taxon>
        <taxon>Acanthomorphata</taxon>
        <taxon>Eupercaria</taxon>
        <taxon>Perciformes</taxon>
        <taxon>Cottioidei</taxon>
        <taxon>Cottales</taxon>
        <taxon>Liparidae</taxon>
        <taxon>Liparis</taxon>
    </lineage>
</organism>
<dbReference type="Proteomes" id="UP000314294">
    <property type="component" value="Unassembled WGS sequence"/>
</dbReference>
<comment type="caution">
    <text evidence="1">The sequence shown here is derived from an EMBL/GenBank/DDBJ whole genome shotgun (WGS) entry which is preliminary data.</text>
</comment>
<keyword evidence="2" id="KW-1185">Reference proteome</keyword>